<feature type="region of interest" description="Disordered" evidence="1">
    <location>
        <begin position="1"/>
        <end position="20"/>
    </location>
</feature>
<accession>A0ABQ5FYN3</accession>
<dbReference type="EMBL" id="BQNB010017902">
    <property type="protein sequence ID" value="GJT68466.1"/>
    <property type="molecule type" value="Genomic_DNA"/>
</dbReference>
<gene>
    <name evidence="2" type="ORF">Tco_1019946</name>
</gene>
<evidence type="ECO:0000256" key="1">
    <source>
        <dbReference type="SAM" id="MobiDB-lite"/>
    </source>
</evidence>
<organism evidence="2 3">
    <name type="scientific">Tanacetum coccineum</name>
    <dbReference type="NCBI Taxonomy" id="301880"/>
    <lineage>
        <taxon>Eukaryota</taxon>
        <taxon>Viridiplantae</taxon>
        <taxon>Streptophyta</taxon>
        <taxon>Embryophyta</taxon>
        <taxon>Tracheophyta</taxon>
        <taxon>Spermatophyta</taxon>
        <taxon>Magnoliopsida</taxon>
        <taxon>eudicotyledons</taxon>
        <taxon>Gunneridae</taxon>
        <taxon>Pentapetalae</taxon>
        <taxon>asterids</taxon>
        <taxon>campanulids</taxon>
        <taxon>Asterales</taxon>
        <taxon>Asteraceae</taxon>
        <taxon>Asteroideae</taxon>
        <taxon>Anthemideae</taxon>
        <taxon>Anthemidinae</taxon>
        <taxon>Tanacetum</taxon>
    </lineage>
</organism>
<dbReference type="Proteomes" id="UP001151760">
    <property type="component" value="Unassembled WGS sequence"/>
</dbReference>
<proteinExistence type="predicted"/>
<protein>
    <submittedName>
        <fullName evidence="2">Uncharacterized protein</fullName>
    </submittedName>
</protein>
<comment type="caution">
    <text evidence="2">The sequence shown here is derived from an EMBL/GenBank/DDBJ whole genome shotgun (WGS) entry which is preliminary data.</text>
</comment>
<evidence type="ECO:0000313" key="3">
    <source>
        <dbReference type="Proteomes" id="UP001151760"/>
    </source>
</evidence>
<reference evidence="2" key="2">
    <citation type="submission" date="2022-01" db="EMBL/GenBank/DDBJ databases">
        <authorList>
            <person name="Yamashiro T."/>
            <person name="Shiraishi A."/>
            <person name="Satake H."/>
            <person name="Nakayama K."/>
        </authorList>
    </citation>
    <scope>NUCLEOTIDE SEQUENCE</scope>
</reference>
<sequence>MDSENDNEKASIPSFRPPKHKISYVDDLDFFKDFENEFLAIVSNDDQTSKSDYLTKQTLSPQHNNDSDLKDETSLPKYNEVEQNILTPLPPLNKMNWLFVQIDMAPLLPREQRYPFLRYQGLKYTDADIADFEERLERIYSREIHRVQVVDFQGMPELMRDGLFARMVMEHRDDAGIVVFTSRAWGRLFDTRGPLVRELILEFLSTLRFREILLDLDTPGTIQFQLGIARRRLSWRQFILALGLHTREEMESLGFARYWSESERMIPGKGDLHDYWRGISTDGDFLGPPPSYTLIRDPVLRLCHRMMAHSIAGRSQAPEKVTVTDLFYL</sequence>
<evidence type="ECO:0000313" key="2">
    <source>
        <dbReference type="EMBL" id="GJT68466.1"/>
    </source>
</evidence>
<reference evidence="2" key="1">
    <citation type="journal article" date="2022" name="Int. J. Mol. Sci.">
        <title>Draft Genome of Tanacetum Coccineum: Genomic Comparison of Closely Related Tanacetum-Family Plants.</title>
        <authorList>
            <person name="Yamashiro T."/>
            <person name="Shiraishi A."/>
            <person name="Nakayama K."/>
            <person name="Satake H."/>
        </authorList>
    </citation>
    <scope>NUCLEOTIDE SEQUENCE</scope>
</reference>
<keyword evidence="3" id="KW-1185">Reference proteome</keyword>
<name>A0ABQ5FYN3_9ASTR</name>